<keyword evidence="1 5" id="KW-0328">Glycosyltransferase</keyword>
<feature type="binding site" evidence="5">
    <location>
        <position position="309"/>
    </location>
    <ligand>
        <name>Zn(2+)</name>
        <dbReference type="ChEBI" id="CHEBI:29105"/>
    </ligand>
</feature>
<dbReference type="InterPro" id="IPR002616">
    <property type="entry name" value="tRNA_ribo_trans-like"/>
</dbReference>
<dbReference type="InterPro" id="IPR036511">
    <property type="entry name" value="TGT-like_sf"/>
</dbReference>
<feature type="region of interest" description="RNA binding" evidence="5">
    <location>
        <begin position="247"/>
        <end position="253"/>
    </location>
</feature>
<evidence type="ECO:0000256" key="2">
    <source>
        <dbReference type="ARBA" id="ARBA00022679"/>
    </source>
</evidence>
<dbReference type="GO" id="GO:0008616">
    <property type="term" value="P:tRNA queuosine(34) biosynthetic process"/>
    <property type="evidence" value="ECO:0007669"/>
    <property type="project" value="UniProtKB-UniRule"/>
</dbReference>
<comment type="pathway">
    <text evidence="5">tRNA modification; tRNA-queuosine biosynthesis.</text>
</comment>
<sequence length="394" mass="43381">MGTAGFSFELTLSGAARAGVLNTPHAAVETPCFMPVGSQATVKTLTPDELKELGYKLILANNYHLYLRPGTEVVGSYGGIHEFMGWNGALLTDSGGYQVFSLSPLRKMSDEGVTFRSHIDGSEHFFSPELAIKYQEVFGADIIMALDECPPVEASREVIEAAVERTHAWALRCKSTKSRADQALFPIVQGGLHADLRRRSAEGLIEADFPGYAIGGLAIGESKEQTTEITSATTEVLPVDKPRYLMGVGSPEDIVRGVAAGIDMFDSALPTRVARNGALFTRYGRIDIGNARYQGDKGPIAEGCGCYACTKFSAGYVHHLFRARELLAYRLATLHNLYFMRRLMSDLRQAILDSRYDDFARGFLSDYKPTDESVRLSQKRQWLKDRNSSHPSMD</sequence>
<accession>A0AAU8G9J7</accession>
<evidence type="ECO:0000256" key="3">
    <source>
        <dbReference type="ARBA" id="ARBA00022694"/>
    </source>
</evidence>
<feature type="binding site" evidence="5">
    <location>
        <position position="335"/>
    </location>
    <ligand>
        <name>Zn(2+)</name>
        <dbReference type="ChEBI" id="CHEBI:29105"/>
    </ligand>
</feature>
<keyword evidence="4 5" id="KW-0671">Queuosine biosynthesis</keyword>
<dbReference type="GO" id="GO:0046872">
    <property type="term" value="F:metal ion binding"/>
    <property type="evidence" value="ECO:0007669"/>
    <property type="project" value="UniProtKB-KW"/>
</dbReference>
<feature type="binding site" evidence="5">
    <location>
        <position position="189"/>
    </location>
    <ligand>
        <name>substrate</name>
    </ligand>
</feature>
<dbReference type="InterPro" id="IPR004803">
    <property type="entry name" value="TGT"/>
</dbReference>
<dbReference type="EMBL" id="CP159307">
    <property type="protein sequence ID" value="XCH33438.1"/>
    <property type="molecule type" value="Genomic_DNA"/>
</dbReference>
<dbReference type="InterPro" id="IPR050076">
    <property type="entry name" value="ArchSynthase1/Queuine_TRR"/>
</dbReference>
<reference evidence="7" key="1">
    <citation type="submission" date="2024-06" db="EMBL/GenBank/DDBJ databases">
        <title>A Novel Isolate, Dehalogenimonas sp. Strain 4OHTPN, Dechlorinates Aromatic 4 Hydroxy chlorothalonil by a Novel Reductive Dehalogenase.</title>
        <authorList>
            <person name="Liu G."/>
        </authorList>
    </citation>
    <scope>NUCLEOTIDE SEQUENCE</scope>
    <source>
        <strain evidence="7">4OHTPN</strain>
    </source>
</reference>
<name>A0AAU8G9J7_9CHLR</name>
<feature type="binding site" evidence="5">
    <location>
        <position position="304"/>
    </location>
    <ligand>
        <name>Zn(2+)</name>
        <dbReference type="ChEBI" id="CHEBI:29105"/>
    </ligand>
</feature>
<gene>
    <name evidence="5 7" type="primary">tgt</name>
    <name evidence="7" type="ORF">ABV300_00775</name>
</gene>
<evidence type="ECO:0000313" key="7">
    <source>
        <dbReference type="EMBL" id="XCH33438.1"/>
    </source>
</evidence>
<comment type="catalytic activity">
    <reaction evidence="5">
        <text>7-aminomethyl-7-carbaguanine + guanosine(34) in tRNA = 7-aminomethyl-7-carbaguanosine(34) in tRNA + guanine</text>
        <dbReference type="Rhea" id="RHEA:24104"/>
        <dbReference type="Rhea" id="RHEA-COMP:10341"/>
        <dbReference type="Rhea" id="RHEA-COMP:10342"/>
        <dbReference type="ChEBI" id="CHEBI:16235"/>
        <dbReference type="ChEBI" id="CHEBI:58703"/>
        <dbReference type="ChEBI" id="CHEBI:74269"/>
        <dbReference type="ChEBI" id="CHEBI:82833"/>
        <dbReference type="EC" id="2.4.2.29"/>
    </reaction>
</comment>
<evidence type="ECO:0000256" key="4">
    <source>
        <dbReference type="ARBA" id="ARBA00022785"/>
    </source>
</evidence>
<dbReference type="HAMAP" id="MF_00168">
    <property type="entry name" value="Q_tRNA_Tgt"/>
    <property type="match status" value="1"/>
</dbReference>
<keyword evidence="3 5" id="KW-0819">tRNA processing</keyword>
<proteinExistence type="inferred from homology"/>
<dbReference type="SUPFAM" id="SSF51713">
    <property type="entry name" value="tRNA-guanine transglycosylase"/>
    <property type="match status" value="1"/>
</dbReference>
<feature type="region of interest" description="RNA binding; important for wobble base 34 recognition" evidence="5">
    <location>
        <begin position="271"/>
        <end position="275"/>
    </location>
</feature>
<feature type="domain" description="tRNA-guanine(15) transglycosylase-like" evidence="6">
    <location>
        <begin position="15"/>
        <end position="368"/>
    </location>
</feature>
<dbReference type="Gene3D" id="3.20.20.105">
    <property type="entry name" value="Queuine tRNA-ribosyltransferase-like"/>
    <property type="match status" value="1"/>
</dbReference>
<keyword evidence="5" id="KW-0479">Metal-binding</keyword>
<comment type="similarity">
    <text evidence="5">Belongs to the queuine tRNA-ribosyltransferase family.</text>
</comment>
<feature type="binding site" evidence="5">
    <location>
        <position position="306"/>
    </location>
    <ligand>
        <name>Zn(2+)</name>
        <dbReference type="ChEBI" id="CHEBI:29105"/>
    </ligand>
</feature>
<keyword evidence="5" id="KW-0862">Zinc</keyword>
<protein>
    <recommendedName>
        <fullName evidence="5">Queuine tRNA-ribosyltransferase</fullName>
        <ecNumber evidence="5">2.4.2.29</ecNumber>
    </recommendedName>
    <alternativeName>
        <fullName evidence="5">Guanine insertion enzyme</fullName>
    </alternativeName>
    <alternativeName>
        <fullName evidence="5">tRNA-guanine transglycosylase</fullName>
    </alternativeName>
</protein>
<feature type="binding site" evidence="5">
    <location>
        <position position="216"/>
    </location>
    <ligand>
        <name>substrate</name>
    </ligand>
</feature>
<dbReference type="NCBIfam" id="TIGR00449">
    <property type="entry name" value="tgt_general"/>
    <property type="match status" value="1"/>
</dbReference>
<organism evidence="7">
    <name type="scientific">Dehalogenimonas sp. 4OHTPN</name>
    <dbReference type="NCBI Taxonomy" id="3166643"/>
    <lineage>
        <taxon>Bacteria</taxon>
        <taxon>Bacillati</taxon>
        <taxon>Chloroflexota</taxon>
        <taxon>Dehalococcoidia</taxon>
        <taxon>Dehalococcoidales</taxon>
        <taxon>Dehalococcoidaceae</taxon>
        <taxon>Dehalogenimonas</taxon>
    </lineage>
</organism>
<comment type="cofactor">
    <cofactor evidence="5">
        <name>Zn(2+)</name>
        <dbReference type="ChEBI" id="CHEBI:29105"/>
    </cofactor>
    <text evidence="5">Binds 1 zinc ion per subunit.</text>
</comment>
<dbReference type="PANTHER" id="PTHR46499">
    <property type="entry name" value="QUEUINE TRNA-RIBOSYLTRANSFERASE"/>
    <property type="match status" value="1"/>
</dbReference>
<dbReference type="EC" id="2.4.2.29" evidence="5"/>
<feature type="active site" description="Proton acceptor" evidence="5">
    <location>
        <position position="93"/>
    </location>
</feature>
<dbReference type="AlphaFoldDB" id="A0AAU8G9J7"/>
<comment type="subunit">
    <text evidence="5">Homodimer. Within each dimer, one monomer is responsible for RNA recognition and catalysis, while the other monomer binds to the replacement base PreQ1.</text>
</comment>
<dbReference type="GO" id="GO:0005829">
    <property type="term" value="C:cytosol"/>
    <property type="evidence" value="ECO:0007669"/>
    <property type="project" value="TreeGrafter"/>
</dbReference>
<dbReference type="Pfam" id="PF01702">
    <property type="entry name" value="TGT"/>
    <property type="match status" value="1"/>
</dbReference>
<evidence type="ECO:0000259" key="6">
    <source>
        <dbReference type="Pfam" id="PF01702"/>
    </source>
</evidence>
<dbReference type="PANTHER" id="PTHR46499:SF1">
    <property type="entry name" value="QUEUINE TRNA-RIBOSYLTRANSFERASE"/>
    <property type="match status" value="1"/>
</dbReference>
<evidence type="ECO:0000256" key="5">
    <source>
        <dbReference type="HAMAP-Rule" id="MF_00168"/>
    </source>
</evidence>
<keyword evidence="2 5" id="KW-0808">Transferase</keyword>
<comment type="function">
    <text evidence="5">Catalyzes the base-exchange of a guanine (G) residue with the queuine precursor 7-aminomethyl-7-deazaguanine (PreQ1) at position 34 (anticodon wobble position) in tRNAs with GU(N) anticodons (tRNA-Asp, -Asn, -His and -Tyr). Catalysis occurs through a double-displacement mechanism. The nucleophile active site attacks the C1' of nucleotide 34 to detach the guanine base from the RNA, forming a covalent enzyme-RNA intermediate. The proton acceptor active site deprotonates the incoming PreQ1, allowing a nucleophilic attack on the C1' of the ribose to form the product. After dissociation, two additional enzymatic reactions on the tRNA convert PreQ1 to queuine (Q), resulting in the hypermodified nucleoside queuosine (7-(((4,5-cis-dihydroxy-2-cyclopenten-1-yl)amino)methyl)-7-deazaguanosine).</text>
</comment>
<dbReference type="GO" id="GO:0008479">
    <property type="term" value="F:tRNA-guanosine(34) queuine transglycosylase activity"/>
    <property type="evidence" value="ECO:0007669"/>
    <property type="project" value="UniProtKB-UniRule"/>
</dbReference>
<evidence type="ECO:0000256" key="1">
    <source>
        <dbReference type="ARBA" id="ARBA00022676"/>
    </source>
</evidence>
<feature type="binding site" evidence="5">
    <location>
        <position position="147"/>
    </location>
    <ligand>
        <name>substrate</name>
    </ligand>
</feature>
<feature type="binding site" evidence="5">
    <location>
        <begin position="93"/>
        <end position="97"/>
    </location>
    <ligand>
        <name>substrate</name>
    </ligand>
</feature>
<dbReference type="NCBIfam" id="TIGR00430">
    <property type="entry name" value="Q_tRNA_tgt"/>
    <property type="match status" value="1"/>
</dbReference>
<dbReference type="RefSeq" id="WP_353714675.1">
    <property type="nucleotide sequence ID" value="NZ_CP159307.1"/>
</dbReference>
<feature type="active site" description="Nucleophile" evidence="5">
    <location>
        <position position="266"/>
    </location>
</feature>